<feature type="compositionally biased region" description="Acidic residues" evidence="1">
    <location>
        <begin position="595"/>
        <end position="614"/>
    </location>
</feature>
<gene>
    <name evidence="2" type="ORF">Hyperionvirus5_87</name>
</gene>
<name>A0A3G5AAP6_9VIRU</name>
<reference evidence="2" key="1">
    <citation type="submission" date="2018-10" db="EMBL/GenBank/DDBJ databases">
        <title>Hidden diversity of soil giant viruses.</title>
        <authorList>
            <person name="Schulz F."/>
            <person name="Alteio L."/>
            <person name="Goudeau D."/>
            <person name="Ryan E.M."/>
            <person name="Malmstrom R.R."/>
            <person name="Blanchard J."/>
            <person name="Woyke T."/>
        </authorList>
    </citation>
    <scope>NUCLEOTIDE SEQUENCE</scope>
    <source>
        <strain evidence="2">HYV1</strain>
    </source>
</reference>
<dbReference type="EMBL" id="MK072387">
    <property type="protein sequence ID" value="AYV83281.1"/>
    <property type="molecule type" value="Genomic_DNA"/>
</dbReference>
<organism evidence="2">
    <name type="scientific">Hyperionvirus sp</name>
    <dbReference type="NCBI Taxonomy" id="2487770"/>
    <lineage>
        <taxon>Viruses</taxon>
        <taxon>Varidnaviria</taxon>
        <taxon>Bamfordvirae</taxon>
        <taxon>Nucleocytoviricota</taxon>
        <taxon>Megaviricetes</taxon>
        <taxon>Imitervirales</taxon>
        <taxon>Mimiviridae</taxon>
        <taxon>Klosneuvirinae</taxon>
    </lineage>
</organism>
<evidence type="ECO:0000313" key="2">
    <source>
        <dbReference type="EMBL" id="AYV83281.1"/>
    </source>
</evidence>
<protein>
    <submittedName>
        <fullName evidence="2">Uncharacterized protein</fullName>
    </submittedName>
</protein>
<feature type="region of interest" description="Disordered" evidence="1">
    <location>
        <begin position="588"/>
        <end position="614"/>
    </location>
</feature>
<sequence length="614" mass="70987">MELTKMSASAERLFKIPELRKRYFELFYVGEGKREYWGSPVVLANHVDFDQDDNELAVDLSGVAPSKDFSPMGFLRCVKEGSGIHLLMHDKDVSPEFDILWDMITSINIESELESKWDKISLGSMVTVWRYIKYFNIRFTDGIFISWIKKFWDKLIREPFPEEYLIYASELLEIIQVGIKYFKFDIVSPKEFLDLVARLDKIFIVKFNKKSLLFLARNIGCSMHVQYNDPQDSKWMIYFPASNNNTPVRYSYKKHPIICWSVPHLIRTYILAGEIQIVNSEEFKREISADGKISVGNIEWHIDIESINCCVDEIIGRCKKKSITGEEMKRMSKFYNLSEDIVKYAIWMSKIPSKGYGEEYCVYEIFQYAGVVKRITGKLGLKRLNVRVDCKGYKLEVLGVNDNALEFCGIQANSIIELISVVANSKHAKFLFGVGVDFYVRIKSTEFSISEFKYLLDKKSVAKSPPEIFRMLSCYLGKGIFSFTEIDVKSIYDVSGLNSDGSGIIAIPDDLYNKTLEDCIVALKYNFFSISKEKYMLALYLSGYPDCIRFDSKYFMTELELSIEKYNQLSKDVVHKYLSREPILASSLVYNQPSEPDEDTKEEPDPEEAFDLDL</sequence>
<proteinExistence type="predicted"/>
<evidence type="ECO:0000256" key="1">
    <source>
        <dbReference type="SAM" id="MobiDB-lite"/>
    </source>
</evidence>
<accession>A0A3G5AAP6</accession>